<name>A0A2S5R9A7_9PROT</name>
<protein>
    <submittedName>
        <fullName evidence="2">Uncharacterized protein</fullName>
    </submittedName>
</protein>
<gene>
    <name evidence="2" type="ORF">HCUR_00651</name>
</gene>
<sequence>MRCAWPPRSICVYRGRSVRLHHFDAFEKSESQSYLFILADKGYNADYVVAKSMKIKNQALISSKFHPKNRNIFTNTFIKSENLWSIGLIKLITFWCLATGYDTMESVFLAYVTIEGIFPMGFYALEYMFSLNHWFLGITLLFILIFFGIRDVSTRFKIFCFDHHLVF</sequence>
<feature type="transmembrane region" description="Helical" evidence="1">
    <location>
        <begin position="131"/>
        <end position="149"/>
    </location>
</feature>
<dbReference type="AlphaFoldDB" id="A0A2S5R9A7"/>
<feature type="transmembrane region" description="Helical" evidence="1">
    <location>
        <begin position="83"/>
        <end position="101"/>
    </location>
</feature>
<keyword evidence="1" id="KW-1133">Transmembrane helix</keyword>
<comment type="caution">
    <text evidence="2">The sequence shown here is derived from an EMBL/GenBank/DDBJ whole genome shotgun (WGS) entry which is preliminary data.</text>
</comment>
<organism evidence="2 3">
    <name type="scientific">Holospora curviuscula</name>
    <dbReference type="NCBI Taxonomy" id="1082868"/>
    <lineage>
        <taxon>Bacteria</taxon>
        <taxon>Pseudomonadati</taxon>
        <taxon>Pseudomonadota</taxon>
        <taxon>Alphaproteobacteria</taxon>
        <taxon>Holosporales</taxon>
        <taxon>Holosporaceae</taxon>
        <taxon>Holospora</taxon>
    </lineage>
</organism>
<dbReference type="EMBL" id="PHHC01000080">
    <property type="protein sequence ID" value="PPE03873.1"/>
    <property type="molecule type" value="Genomic_DNA"/>
</dbReference>
<evidence type="ECO:0000313" key="2">
    <source>
        <dbReference type="EMBL" id="PPE03873.1"/>
    </source>
</evidence>
<accession>A0A2S5R9A7</accession>
<keyword evidence="1" id="KW-0472">Membrane</keyword>
<keyword evidence="1" id="KW-0812">Transmembrane</keyword>
<proteinExistence type="predicted"/>
<reference evidence="2 3" key="1">
    <citation type="submission" date="2017-11" db="EMBL/GenBank/DDBJ databases">
        <title>Comparative genomic analysis of Holospora spp., intranuclear symbionts of paramecia.</title>
        <authorList>
            <person name="Garushyants S.K."/>
            <person name="Beliavskaya A."/>
            <person name="Malko D.B."/>
            <person name="Logacheva M.D."/>
            <person name="Rautian M.S."/>
            <person name="Gelfand M.S."/>
        </authorList>
    </citation>
    <scope>NUCLEOTIDE SEQUENCE [LARGE SCALE GENOMIC DNA]</scope>
    <source>
        <strain evidence="3">02AZ16</strain>
    </source>
</reference>
<dbReference type="Proteomes" id="UP000239425">
    <property type="component" value="Unassembled WGS sequence"/>
</dbReference>
<keyword evidence="3" id="KW-1185">Reference proteome</keyword>
<evidence type="ECO:0000313" key="3">
    <source>
        <dbReference type="Proteomes" id="UP000239425"/>
    </source>
</evidence>
<evidence type="ECO:0000256" key="1">
    <source>
        <dbReference type="SAM" id="Phobius"/>
    </source>
</evidence>